<dbReference type="HAMAP" id="MF_00161">
    <property type="entry name" value="LspA"/>
    <property type="match status" value="1"/>
</dbReference>
<comment type="subcellular location">
    <subcellularLocation>
        <location evidence="9">Cell membrane</location>
        <topology evidence="9">Multi-pass membrane protein</topology>
    </subcellularLocation>
</comment>
<dbReference type="PANTHER" id="PTHR33695">
    <property type="entry name" value="LIPOPROTEIN SIGNAL PEPTIDASE"/>
    <property type="match status" value="1"/>
</dbReference>
<evidence type="ECO:0000256" key="1">
    <source>
        <dbReference type="ARBA" id="ARBA00006139"/>
    </source>
</evidence>
<evidence type="ECO:0000256" key="10">
    <source>
        <dbReference type="RuleBase" id="RU004181"/>
    </source>
</evidence>
<dbReference type="UniPathway" id="UPA00665"/>
<feature type="transmembrane region" description="Helical" evidence="9">
    <location>
        <begin position="128"/>
        <end position="152"/>
    </location>
</feature>
<reference evidence="12" key="1">
    <citation type="submission" date="2017-08" db="EMBL/GenBank/DDBJ databases">
        <title>A dynamic microbial community with high functional redundancy inhabits the cold, oxic subseafloor aquifer.</title>
        <authorList>
            <person name="Tully B.J."/>
            <person name="Wheat C.G."/>
            <person name="Glazer B.T."/>
            <person name="Huber J.A."/>
        </authorList>
    </citation>
    <scope>NUCLEOTIDE SEQUENCE [LARGE SCALE GENOMIC DNA]</scope>
</reference>
<comment type="similarity">
    <text evidence="1 9 10">Belongs to the peptidase A8 family.</text>
</comment>
<evidence type="ECO:0000256" key="2">
    <source>
        <dbReference type="ARBA" id="ARBA00022475"/>
    </source>
</evidence>
<gene>
    <name evidence="9 11" type="primary">lspA</name>
    <name evidence="11" type="ORF">COA96_05160</name>
</gene>
<comment type="function">
    <text evidence="9">This protein specifically catalyzes the removal of signal peptides from prolipoproteins.</text>
</comment>
<dbReference type="GO" id="GO:0005886">
    <property type="term" value="C:plasma membrane"/>
    <property type="evidence" value="ECO:0007669"/>
    <property type="project" value="UniProtKB-SubCell"/>
</dbReference>
<keyword evidence="6 9" id="KW-0378">Hydrolase</keyword>
<evidence type="ECO:0000256" key="4">
    <source>
        <dbReference type="ARBA" id="ARBA00022692"/>
    </source>
</evidence>
<comment type="caution">
    <text evidence="11">The sequence shown here is derived from an EMBL/GenBank/DDBJ whole genome shotgun (WGS) entry which is preliminary data.</text>
</comment>
<dbReference type="PANTHER" id="PTHR33695:SF1">
    <property type="entry name" value="LIPOPROTEIN SIGNAL PEPTIDASE"/>
    <property type="match status" value="1"/>
</dbReference>
<dbReference type="InterPro" id="IPR001872">
    <property type="entry name" value="Peptidase_A8"/>
</dbReference>
<organism evidence="11 12">
    <name type="scientific">SAR86 cluster bacterium</name>
    <dbReference type="NCBI Taxonomy" id="2030880"/>
    <lineage>
        <taxon>Bacteria</taxon>
        <taxon>Pseudomonadati</taxon>
        <taxon>Pseudomonadota</taxon>
        <taxon>Gammaproteobacteria</taxon>
        <taxon>SAR86 cluster</taxon>
    </lineage>
</organism>
<dbReference type="AlphaFoldDB" id="A0A2A5B486"/>
<keyword evidence="8 9" id="KW-0472">Membrane</keyword>
<evidence type="ECO:0000256" key="8">
    <source>
        <dbReference type="ARBA" id="ARBA00023136"/>
    </source>
</evidence>
<evidence type="ECO:0000256" key="5">
    <source>
        <dbReference type="ARBA" id="ARBA00022750"/>
    </source>
</evidence>
<feature type="transmembrane region" description="Helical" evidence="9">
    <location>
        <begin position="63"/>
        <end position="84"/>
    </location>
</feature>
<feature type="transmembrane region" description="Helical" evidence="9">
    <location>
        <begin position="91"/>
        <end position="108"/>
    </location>
</feature>
<keyword evidence="5 9" id="KW-0064">Aspartyl protease</keyword>
<sequence length="161" mass="18113">MNPIKKNMTLFSAIAISVLGISQLIGYWVNSNIALNTSVEINSLIHFTHIRNYGGVFGMLQGMGWVFGVISVGLLVAVVAYLWFSKSIQRVEYICFGFIVGGGASNILDRFIYGSVIDFIDIQHIPYWNYIFNTADVMVHVGIWPLLFFSFFNKQENTGQN</sequence>
<dbReference type="PRINTS" id="PR00781">
    <property type="entry name" value="LIPOSIGPTASE"/>
</dbReference>
<dbReference type="EC" id="3.4.23.36" evidence="9"/>
<name>A0A2A5B486_9GAMM</name>
<evidence type="ECO:0000256" key="9">
    <source>
        <dbReference type="HAMAP-Rule" id="MF_00161"/>
    </source>
</evidence>
<feature type="active site" evidence="9">
    <location>
        <position position="118"/>
    </location>
</feature>
<proteinExistence type="inferred from homology"/>
<evidence type="ECO:0000313" key="12">
    <source>
        <dbReference type="Proteomes" id="UP000218327"/>
    </source>
</evidence>
<feature type="transmembrane region" description="Helical" evidence="9">
    <location>
        <begin position="7"/>
        <end position="29"/>
    </location>
</feature>
<dbReference type="Pfam" id="PF01252">
    <property type="entry name" value="Peptidase_A8"/>
    <property type="match status" value="1"/>
</dbReference>
<dbReference type="NCBIfam" id="TIGR00077">
    <property type="entry name" value="lspA"/>
    <property type="match status" value="1"/>
</dbReference>
<protein>
    <recommendedName>
        <fullName evidence="9">Lipoprotein signal peptidase</fullName>
        <ecNumber evidence="9">3.4.23.36</ecNumber>
    </recommendedName>
    <alternativeName>
        <fullName evidence="9">Prolipoprotein signal peptidase</fullName>
    </alternativeName>
    <alternativeName>
        <fullName evidence="9">Signal peptidase II</fullName>
        <shortName evidence="9">SPase II</shortName>
    </alternativeName>
</protein>
<dbReference type="Proteomes" id="UP000218327">
    <property type="component" value="Unassembled WGS sequence"/>
</dbReference>
<evidence type="ECO:0000256" key="7">
    <source>
        <dbReference type="ARBA" id="ARBA00022989"/>
    </source>
</evidence>
<evidence type="ECO:0000256" key="3">
    <source>
        <dbReference type="ARBA" id="ARBA00022670"/>
    </source>
</evidence>
<keyword evidence="4 9" id="KW-0812">Transmembrane</keyword>
<feature type="active site" evidence="9">
    <location>
        <position position="136"/>
    </location>
</feature>
<dbReference type="GO" id="GO:0004190">
    <property type="term" value="F:aspartic-type endopeptidase activity"/>
    <property type="evidence" value="ECO:0007669"/>
    <property type="project" value="UniProtKB-UniRule"/>
</dbReference>
<keyword evidence="3 9" id="KW-0645">Protease</keyword>
<accession>A0A2A5B486</accession>
<comment type="catalytic activity">
    <reaction evidence="9">
        <text>Release of signal peptides from bacterial membrane prolipoproteins. Hydrolyzes -Xaa-Yaa-Zaa-|-(S,diacylglyceryl)Cys-, in which Xaa is hydrophobic (preferably Leu), and Yaa (Ala or Ser) and Zaa (Gly or Ala) have small, neutral side chains.</text>
        <dbReference type="EC" id="3.4.23.36"/>
    </reaction>
</comment>
<evidence type="ECO:0000313" key="11">
    <source>
        <dbReference type="EMBL" id="PCJ26394.1"/>
    </source>
</evidence>
<dbReference type="EMBL" id="NVVJ01000011">
    <property type="protein sequence ID" value="PCJ26394.1"/>
    <property type="molecule type" value="Genomic_DNA"/>
</dbReference>
<evidence type="ECO:0000256" key="6">
    <source>
        <dbReference type="ARBA" id="ARBA00022801"/>
    </source>
</evidence>
<comment type="pathway">
    <text evidence="9">Protein modification; lipoprotein biosynthesis (signal peptide cleavage).</text>
</comment>
<keyword evidence="2 9" id="KW-1003">Cell membrane</keyword>
<keyword evidence="7 9" id="KW-1133">Transmembrane helix</keyword>
<dbReference type="GO" id="GO:0006508">
    <property type="term" value="P:proteolysis"/>
    <property type="evidence" value="ECO:0007669"/>
    <property type="project" value="UniProtKB-KW"/>
</dbReference>